<proteinExistence type="predicted"/>
<gene>
    <name evidence="2" type="ORF">JOE57_002055</name>
</gene>
<comment type="caution">
    <text evidence="2">The sequence shown here is derived from an EMBL/GenBank/DDBJ whole genome shotgun (WGS) entry which is preliminary data.</text>
</comment>
<evidence type="ECO:0000313" key="2">
    <source>
        <dbReference type="EMBL" id="MBM7799134.1"/>
    </source>
</evidence>
<name>A0ABS2RJF6_9ACTN</name>
<evidence type="ECO:0000313" key="3">
    <source>
        <dbReference type="Proteomes" id="UP000704762"/>
    </source>
</evidence>
<sequence>MTRDTALTACSIAADPHPSARIRYGIELLSRALEGSGVAVQAAEHDRCETSADQELRILVGARGASPLIAELEERDVLLYNTGAPGEDGYYLSMLPGRLLVVTGGNDTGVLYGCQELARLLECEREIPWDLDRGETPDLALRGPAIGLQKTTVEPPRQAYEYPITPQRFPWFYDRQLWADLLDRLLEQRANVIYLWSGHPFSSFVQLPEFPEAQEVTDDELTTNREALHWLTTEADRRGIWIVMKFYNIHIPLPFAQHHGIPLRQPRPTELTSAYTRASIAAFVASYPNVGLYVCLGEVLQGDLYGTEWFVDTILPGVEDGLTAGGISERPPVILRGHAIDPQPVVEAARERYPRLFTEAKYNGESLTTWNPRGPWQQQHRYLSSLDSVHIVNVHILANLEPFRYGAVSFIQRSVQAIKHRLGANGLHLYPLFYWDWPWSPDQVQPPLRQLDRDWIWYEAWHRYAWRADRDAEAERGYWSRRLGDQFGSLKAGDAALQAYEAMGQIAPRLVRRFGITEGNRQTLSLGMTMSQLTNAEAHRPWPDLWESHAPNGERIDSFVERELAGEEHIGETPLDVIRDTRHFAGRAVEMLTQGDPEVRCNRAEYQRLRSDASALAELTEFYALRVLAAIEILTYRAGPANNPQPAAVDRLRRAVDLAEASVGHYRRLTDITEATYRYANSMRTPQRRVPFADGAAFGHWRQCLPRYERELANLAANVERLAVMSSEVGQPGDWRLASDGGVGSVMIVEVEPAGQGGVALLG</sequence>
<dbReference type="Proteomes" id="UP000704762">
    <property type="component" value="Unassembled WGS sequence"/>
</dbReference>
<evidence type="ECO:0008006" key="4">
    <source>
        <dbReference type="Google" id="ProtNLM"/>
    </source>
</evidence>
<organism evidence="2 3">
    <name type="scientific">Microlunatus panaciterrae</name>
    <dbReference type="NCBI Taxonomy" id="400768"/>
    <lineage>
        <taxon>Bacteria</taxon>
        <taxon>Bacillati</taxon>
        <taxon>Actinomycetota</taxon>
        <taxon>Actinomycetes</taxon>
        <taxon>Propionibacteriales</taxon>
        <taxon>Propionibacteriaceae</taxon>
        <taxon>Microlunatus</taxon>
    </lineage>
</organism>
<keyword evidence="1" id="KW-0378">Hydrolase</keyword>
<protein>
    <recommendedName>
        <fullName evidence="4">Alpha glucuronidase N-terminal domain-containing protein</fullName>
    </recommendedName>
</protein>
<keyword evidence="3" id="KW-1185">Reference proteome</keyword>
<dbReference type="EMBL" id="JAFBCF010000001">
    <property type="protein sequence ID" value="MBM7799134.1"/>
    <property type="molecule type" value="Genomic_DNA"/>
</dbReference>
<dbReference type="Gene3D" id="3.30.379.10">
    <property type="entry name" value="Chitobiase/beta-hexosaminidase domain 2-like"/>
    <property type="match status" value="1"/>
</dbReference>
<evidence type="ECO:0000256" key="1">
    <source>
        <dbReference type="ARBA" id="ARBA00022801"/>
    </source>
</evidence>
<dbReference type="SUPFAM" id="SSF55545">
    <property type="entry name" value="beta-N-acetylhexosaminidase-like domain"/>
    <property type="match status" value="1"/>
</dbReference>
<dbReference type="InterPro" id="IPR029018">
    <property type="entry name" value="Hex-like_dom2"/>
</dbReference>
<accession>A0ABS2RJF6</accession>
<reference evidence="2 3" key="1">
    <citation type="submission" date="2021-01" db="EMBL/GenBank/DDBJ databases">
        <title>Sequencing the genomes of 1000 actinobacteria strains.</title>
        <authorList>
            <person name="Klenk H.-P."/>
        </authorList>
    </citation>
    <scope>NUCLEOTIDE SEQUENCE [LARGE SCALE GENOMIC DNA]</scope>
    <source>
        <strain evidence="2 3">DSM 18662</strain>
    </source>
</reference>